<dbReference type="Gramene" id="TraesCS5A02G247500.1">
    <property type="protein sequence ID" value="TraesCS5A02G247500.1"/>
    <property type="gene ID" value="TraesCS5A02G247500"/>
</dbReference>
<evidence type="ECO:0000256" key="2">
    <source>
        <dbReference type="SAM" id="MobiDB-lite"/>
    </source>
</evidence>
<dbReference type="Gramene" id="TraesCS5A03G0618400.2">
    <property type="protein sequence ID" value="TraesCS5A03G0618400.2.CDS"/>
    <property type="gene ID" value="TraesCS5A03G0618400"/>
</dbReference>
<dbReference type="Pfam" id="PF02798">
    <property type="entry name" value="GST_N"/>
    <property type="match status" value="1"/>
</dbReference>
<comment type="catalytic activity">
    <reaction evidence="1">
        <text>RX + glutathione = an S-substituted glutathione + a halide anion + H(+)</text>
        <dbReference type="Rhea" id="RHEA:16437"/>
        <dbReference type="ChEBI" id="CHEBI:15378"/>
        <dbReference type="ChEBI" id="CHEBI:16042"/>
        <dbReference type="ChEBI" id="CHEBI:17792"/>
        <dbReference type="ChEBI" id="CHEBI:57925"/>
        <dbReference type="ChEBI" id="CHEBI:90779"/>
        <dbReference type="EC" id="2.5.1.18"/>
    </reaction>
</comment>
<evidence type="ECO:0000313" key="5">
    <source>
        <dbReference type="Proteomes" id="UP000019116"/>
    </source>
</evidence>
<dbReference type="CDD" id="cd03185">
    <property type="entry name" value="GST_C_Tau"/>
    <property type="match status" value="1"/>
</dbReference>
<comment type="subcellular location">
    <subcellularLocation>
        <location evidence="1">Cytoplasm</location>
        <location evidence="1">Cytosol</location>
    </subcellularLocation>
</comment>
<feature type="region of interest" description="Disordered" evidence="2">
    <location>
        <begin position="135"/>
        <end position="181"/>
    </location>
</feature>
<dbReference type="PANTHER" id="PTHR11260:SF760">
    <property type="entry name" value="GLUTATHIONE TRANSFERASE GST 23"/>
    <property type="match status" value="1"/>
</dbReference>
<dbReference type="EnsemblPlants" id="TraesCS5A02G247500.1">
    <property type="protein sequence ID" value="TraesCS5A02G247500.1"/>
    <property type="gene ID" value="TraesCS5A02G247500"/>
</dbReference>
<keyword evidence="1" id="KW-0808">Transferase</keyword>
<comment type="similarity">
    <text evidence="1">Belongs to the GST superfamily.</text>
</comment>
<proteinExistence type="inferred from homology"/>
<dbReference type="Gene3D" id="1.20.1050.10">
    <property type="match status" value="1"/>
</dbReference>
<evidence type="ECO:0000259" key="3">
    <source>
        <dbReference type="PROSITE" id="PS50404"/>
    </source>
</evidence>
<feature type="domain" description="GST N-terminal" evidence="3">
    <location>
        <begin position="1"/>
        <end position="49"/>
    </location>
</feature>
<dbReference type="InterPro" id="IPR004045">
    <property type="entry name" value="Glutathione_S-Trfase_N"/>
</dbReference>
<dbReference type="PROSITE" id="PS50404">
    <property type="entry name" value="GST_NTER"/>
    <property type="match status" value="1"/>
</dbReference>
<reference evidence="4" key="1">
    <citation type="submission" date="2018-08" db="EMBL/GenBank/DDBJ databases">
        <authorList>
            <person name="Rossello M."/>
        </authorList>
    </citation>
    <scope>NUCLEOTIDE SEQUENCE [LARGE SCALE GENOMIC DNA]</scope>
    <source>
        <strain evidence="4">cv. Chinese Spring</strain>
    </source>
</reference>
<keyword evidence="1" id="KW-0963">Cytoplasm</keyword>
<organism evidence="4">
    <name type="scientific">Triticum aestivum</name>
    <name type="common">Wheat</name>
    <dbReference type="NCBI Taxonomy" id="4565"/>
    <lineage>
        <taxon>Eukaryota</taxon>
        <taxon>Viridiplantae</taxon>
        <taxon>Streptophyta</taxon>
        <taxon>Embryophyta</taxon>
        <taxon>Tracheophyta</taxon>
        <taxon>Spermatophyta</taxon>
        <taxon>Magnoliopsida</taxon>
        <taxon>Liliopsida</taxon>
        <taxon>Poales</taxon>
        <taxon>Poaceae</taxon>
        <taxon>BOP clade</taxon>
        <taxon>Pooideae</taxon>
        <taxon>Triticodae</taxon>
        <taxon>Triticeae</taxon>
        <taxon>Triticinae</taxon>
        <taxon>Triticum</taxon>
    </lineage>
</organism>
<dbReference type="InterPro" id="IPR045074">
    <property type="entry name" value="GST_C_Tau"/>
</dbReference>
<dbReference type="SMR" id="A0A3B6KI66"/>
<dbReference type="InterPro" id="IPR036249">
    <property type="entry name" value="Thioredoxin-like_sf"/>
</dbReference>
<dbReference type="Proteomes" id="UP000019116">
    <property type="component" value="Chromosome 5A"/>
</dbReference>
<feature type="compositionally biased region" description="Low complexity" evidence="2">
    <location>
        <begin position="166"/>
        <end position="181"/>
    </location>
</feature>
<keyword evidence="5" id="KW-1185">Reference proteome</keyword>
<dbReference type="PANTHER" id="PTHR11260">
    <property type="entry name" value="GLUTATHIONE S-TRANSFERASE, GST, SUPERFAMILY, GST DOMAIN CONTAINING"/>
    <property type="match status" value="1"/>
</dbReference>
<dbReference type="EC" id="2.5.1.18" evidence="1"/>
<dbReference type="GO" id="GO:0004364">
    <property type="term" value="F:glutathione transferase activity"/>
    <property type="evidence" value="ECO:0007669"/>
    <property type="project" value="UniProtKB-UniRule"/>
</dbReference>
<dbReference type="Gramene" id="TraesWEE_scaffold_167987_01G000200.1">
    <property type="protein sequence ID" value="TraesWEE_scaffold_167987_01G000200.1"/>
    <property type="gene ID" value="TraesWEE_scaffold_167987_01G000200"/>
</dbReference>
<dbReference type="InterPro" id="IPR045073">
    <property type="entry name" value="Omega/Tau-like"/>
</dbReference>
<dbReference type="OrthoDB" id="202840at2759"/>
<reference evidence="4" key="2">
    <citation type="submission" date="2018-10" db="UniProtKB">
        <authorList>
            <consortium name="EnsemblPlants"/>
        </authorList>
    </citation>
    <scope>IDENTIFICATION</scope>
</reference>
<dbReference type="Gene3D" id="3.40.30.10">
    <property type="entry name" value="Glutaredoxin"/>
    <property type="match status" value="1"/>
</dbReference>
<comment type="function">
    <text evidence="1">Is involved in the conjugation of reduced glutathione to a wide number of exogenous and endogenous hydrophobic electrophiles.</text>
</comment>
<dbReference type="InterPro" id="IPR036282">
    <property type="entry name" value="Glutathione-S-Trfase_C_sf"/>
</dbReference>
<evidence type="ECO:0000313" key="4">
    <source>
        <dbReference type="EnsemblPlants" id="TraesCS5A02G247500.1"/>
    </source>
</evidence>
<name>A0A3B6KI66_WHEAT</name>
<dbReference type="SUPFAM" id="SSF47616">
    <property type="entry name" value="GST C-terminal domain-like"/>
    <property type="match status" value="1"/>
</dbReference>
<dbReference type="GO" id="GO:0005829">
    <property type="term" value="C:cytosol"/>
    <property type="evidence" value="ECO:0007669"/>
    <property type="project" value="UniProtKB-SubCell"/>
</dbReference>
<dbReference type="AlphaFoldDB" id="A0A3B6KI66"/>
<sequence length="181" mass="20239">MVSCKPSRKCGDFLQLTPKKVPVLVHDGKPIAESTVIVEYIDEAWKDGYPIMPADPYDRAQARFWARFADDKCNAAIYPVFTATGEAQREVVREAQRCLKTLEKALVGKKFWGRRRRLPRRRAWVVRALAADHRGGLRRQRGHRRGAASDEGLVRPVPGRRRGEGDPAAEGQAPGAQQGSP</sequence>
<protein>
    <recommendedName>
        <fullName evidence="1">Glutathione S-transferase</fullName>
        <ecNumber evidence="1">2.5.1.18</ecNumber>
    </recommendedName>
</protein>
<dbReference type="Gramene" id="TraesROB_scaffold_111648_01G000100.1">
    <property type="protein sequence ID" value="TraesROB_scaffold_111648_01G000100.1"/>
    <property type="gene ID" value="TraesROB_scaffold_111648_01G000100"/>
</dbReference>
<dbReference type="Gramene" id="TraesCAD_scaffold_046751_01G000100.1">
    <property type="protein sequence ID" value="TraesCAD_scaffold_046751_01G000100.1"/>
    <property type="gene ID" value="TraesCAD_scaffold_046751_01G000100"/>
</dbReference>
<dbReference type="Gramene" id="TraesKAR5A01G0277230.1">
    <property type="protein sequence ID" value="cds.TraesKAR5A01G0277230.1"/>
    <property type="gene ID" value="TraesKAR5A01G0277230"/>
</dbReference>
<dbReference type="GO" id="GO:0006749">
    <property type="term" value="P:glutathione metabolic process"/>
    <property type="evidence" value="ECO:0007669"/>
    <property type="project" value="InterPro"/>
</dbReference>
<dbReference type="Gramene" id="TraesCLE_scaffold_034896_01G000500.1">
    <property type="protein sequence ID" value="TraesCLE_scaffold_034896_01G000500.1"/>
    <property type="gene ID" value="TraesCLE_scaffold_034896_01G000500"/>
</dbReference>
<accession>A0A3B6KI66</accession>
<dbReference type="Gramene" id="TraesRN5A0100632100.2">
    <property type="protein sequence ID" value="TraesRN5A0100632100.2"/>
    <property type="gene ID" value="TraesRN5A0100632100"/>
</dbReference>
<feature type="compositionally biased region" description="Basic residues" evidence="2">
    <location>
        <begin position="136"/>
        <end position="146"/>
    </location>
</feature>
<dbReference type="SUPFAM" id="SSF52833">
    <property type="entry name" value="Thioredoxin-like"/>
    <property type="match status" value="1"/>
</dbReference>
<evidence type="ECO:0000256" key="1">
    <source>
        <dbReference type="RuleBase" id="RU369102"/>
    </source>
</evidence>